<evidence type="ECO:0000256" key="17">
    <source>
        <dbReference type="ARBA" id="ARBA00023136"/>
    </source>
</evidence>
<evidence type="ECO:0000256" key="7">
    <source>
        <dbReference type="ARBA" id="ARBA00022525"/>
    </source>
</evidence>
<feature type="non-terminal residue" evidence="24">
    <location>
        <position position="1"/>
    </location>
</feature>
<keyword evidence="8" id="KW-0929">Antimicrobial</keyword>
<keyword evidence="15" id="KW-0408">Iron</keyword>
<keyword evidence="17 20" id="KW-0472">Membrane</keyword>
<feature type="transmembrane region" description="Helical" evidence="20">
    <location>
        <begin position="400"/>
        <end position="418"/>
    </location>
</feature>
<comment type="similarity">
    <text evidence="4">Belongs to the insect defense protein family.</text>
</comment>
<dbReference type="PROSITE" id="PS50939">
    <property type="entry name" value="CYTOCHROME_B561"/>
    <property type="match status" value="1"/>
</dbReference>
<evidence type="ECO:0000256" key="1">
    <source>
        <dbReference type="ARBA" id="ARBA00001970"/>
    </source>
</evidence>
<evidence type="ECO:0000256" key="20">
    <source>
        <dbReference type="SAM" id="Phobius"/>
    </source>
</evidence>
<dbReference type="InterPro" id="IPR006593">
    <property type="entry name" value="Cyt_b561/ferric_Rdtase_TM"/>
</dbReference>
<keyword evidence="11" id="KW-0732">Signal</keyword>
<name>A0ABY7EDZ0_MYAAR</name>
<keyword evidence="12" id="KW-0391">Immunity</keyword>
<keyword evidence="6" id="KW-0813">Transport</keyword>
<evidence type="ECO:0000256" key="4">
    <source>
        <dbReference type="ARBA" id="ARBA00008501"/>
    </source>
</evidence>
<dbReference type="InterPro" id="IPR002861">
    <property type="entry name" value="Reeler_dom"/>
</dbReference>
<keyword evidence="18" id="KW-0325">Glycoprotein</keyword>
<evidence type="ECO:0000256" key="12">
    <source>
        <dbReference type="ARBA" id="ARBA00022859"/>
    </source>
</evidence>
<keyword evidence="14 20" id="KW-1133">Transmembrane helix</keyword>
<comment type="similarity">
    <text evidence="5">Belongs to the FRRS1 family.</text>
</comment>
<evidence type="ECO:0000256" key="15">
    <source>
        <dbReference type="ARBA" id="ARBA00023004"/>
    </source>
</evidence>
<keyword evidence="25" id="KW-1185">Reference proteome</keyword>
<evidence type="ECO:0000256" key="5">
    <source>
        <dbReference type="ARBA" id="ARBA00009195"/>
    </source>
</evidence>
<evidence type="ECO:0000313" key="24">
    <source>
        <dbReference type="EMBL" id="WAR07071.1"/>
    </source>
</evidence>
<keyword evidence="16" id="KW-0044">Antibiotic</keyword>
<feature type="transmembrane region" description="Helical" evidence="20">
    <location>
        <begin position="512"/>
        <end position="534"/>
    </location>
</feature>
<feature type="transmembrane region" description="Helical" evidence="20">
    <location>
        <begin position="480"/>
        <end position="500"/>
    </location>
</feature>
<dbReference type="CDD" id="cd08760">
    <property type="entry name" value="Cyt_b561_FRRS1_like"/>
    <property type="match status" value="1"/>
</dbReference>
<protein>
    <submittedName>
        <fullName evidence="24">FRRS1-like protein</fullName>
    </submittedName>
</protein>
<evidence type="ECO:0000256" key="9">
    <source>
        <dbReference type="ARBA" id="ARBA00022588"/>
    </source>
</evidence>
<keyword evidence="13" id="KW-0249">Electron transport</keyword>
<dbReference type="PANTHER" id="PTHR45828">
    <property type="entry name" value="CYTOCHROME B561/FERRIC REDUCTASE TRANSMEMBRANE"/>
    <property type="match status" value="1"/>
</dbReference>
<dbReference type="Pfam" id="PF02014">
    <property type="entry name" value="Reeler"/>
    <property type="match status" value="1"/>
</dbReference>
<keyword evidence="9" id="KW-0399">Innate immunity</keyword>
<keyword evidence="7" id="KW-0964">Secreted</keyword>
<evidence type="ECO:0000256" key="16">
    <source>
        <dbReference type="ARBA" id="ARBA00023022"/>
    </source>
</evidence>
<evidence type="ECO:0000256" key="14">
    <source>
        <dbReference type="ARBA" id="ARBA00022989"/>
    </source>
</evidence>
<evidence type="ECO:0000256" key="18">
    <source>
        <dbReference type="ARBA" id="ARBA00023180"/>
    </source>
</evidence>
<feature type="compositionally biased region" description="Polar residues" evidence="19">
    <location>
        <begin position="194"/>
        <end position="207"/>
    </location>
</feature>
<dbReference type="SMART" id="SM00664">
    <property type="entry name" value="DoH"/>
    <property type="match status" value="1"/>
</dbReference>
<evidence type="ECO:0000313" key="25">
    <source>
        <dbReference type="Proteomes" id="UP001164746"/>
    </source>
</evidence>
<evidence type="ECO:0000256" key="2">
    <source>
        <dbReference type="ARBA" id="ARBA00004141"/>
    </source>
</evidence>
<evidence type="ECO:0000256" key="19">
    <source>
        <dbReference type="SAM" id="MobiDB-lite"/>
    </source>
</evidence>
<feature type="domain" description="Cytochrome b561" evidence="22">
    <location>
        <begin position="360"/>
        <end position="568"/>
    </location>
</feature>
<gene>
    <name evidence="24" type="ORF">MAR_017029</name>
</gene>
<dbReference type="Pfam" id="PF03351">
    <property type="entry name" value="DOMON"/>
    <property type="match status" value="1"/>
</dbReference>
<dbReference type="Gene3D" id="1.20.120.1770">
    <property type="match status" value="1"/>
</dbReference>
<accession>A0ABY7EDZ0</accession>
<dbReference type="InterPro" id="IPR042307">
    <property type="entry name" value="Reeler_sf"/>
</dbReference>
<organism evidence="24 25">
    <name type="scientific">Mya arenaria</name>
    <name type="common">Soft-shell clam</name>
    <dbReference type="NCBI Taxonomy" id="6604"/>
    <lineage>
        <taxon>Eukaryota</taxon>
        <taxon>Metazoa</taxon>
        <taxon>Spiralia</taxon>
        <taxon>Lophotrochozoa</taxon>
        <taxon>Mollusca</taxon>
        <taxon>Bivalvia</taxon>
        <taxon>Autobranchia</taxon>
        <taxon>Heteroconchia</taxon>
        <taxon>Euheterodonta</taxon>
        <taxon>Imparidentia</taxon>
        <taxon>Neoheterodontei</taxon>
        <taxon>Myida</taxon>
        <taxon>Myoidea</taxon>
        <taxon>Myidae</taxon>
        <taxon>Mya</taxon>
    </lineage>
</organism>
<reference evidence="24" key="1">
    <citation type="submission" date="2022-11" db="EMBL/GenBank/DDBJ databases">
        <title>Centuries of genome instability and evolution in soft-shell clam transmissible cancer (bioRxiv).</title>
        <authorList>
            <person name="Hart S.F.M."/>
            <person name="Yonemitsu M.A."/>
            <person name="Giersch R.M."/>
            <person name="Beal B.F."/>
            <person name="Arriagada G."/>
            <person name="Davis B.W."/>
            <person name="Ostrander E.A."/>
            <person name="Goff S.P."/>
            <person name="Metzger M.J."/>
        </authorList>
    </citation>
    <scope>NUCLEOTIDE SEQUENCE</scope>
    <source>
        <strain evidence="24">MELC-2E11</strain>
        <tissue evidence="24">Siphon/mantle</tissue>
    </source>
</reference>
<evidence type="ECO:0000259" key="23">
    <source>
        <dbReference type="PROSITE" id="PS51019"/>
    </source>
</evidence>
<dbReference type="InterPro" id="IPR051237">
    <property type="entry name" value="Ferric-chelate_Red/DefProt"/>
</dbReference>
<dbReference type="PROSITE" id="PS51019">
    <property type="entry name" value="REELIN"/>
    <property type="match status" value="1"/>
</dbReference>
<dbReference type="CDD" id="cd08544">
    <property type="entry name" value="Reeler"/>
    <property type="match status" value="1"/>
</dbReference>
<feature type="region of interest" description="Disordered" evidence="19">
    <location>
        <begin position="174"/>
        <end position="207"/>
    </location>
</feature>
<feature type="transmembrane region" description="Helical" evidence="20">
    <location>
        <begin position="438"/>
        <end position="460"/>
    </location>
</feature>
<evidence type="ECO:0000259" key="22">
    <source>
        <dbReference type="PROSITE" id="PS50939"/>
    </source>
</evidence>
<comment type="cofactor">
    <cofactor evidence="1">
        <name>heme b</name>
        <dbReference type="ChEBI" id="CHEBI:60344"/>
    </cofactor>
</comment>
<sequence>TVFLLAGVCPGGLAYPTGAPLQACADMKPLHPPTTTSGQAPFAIKTSTLVYTPGAEITGTIYSPSGVKFRGLLMEVLKTDNTSTDPVGTFDVVDNNTQTQCGQGSKQGLTHVSNSNKTSVTFKWIAPSAPAGDIRFRLSVVESYDVSRYWLGIFSATVQDCSIHPTIVGCKGSPTPPLPASSSARPSSISTLPPTKSTQSPVITSPAKSSIPYDPACGKTKGCFPDASRCSSGCHYLVTWGPAAATDESDIIAFNIKMMLDDMSDVWMAVGLSKTGKMDKTTVAACLTQGGQSFSLSSSYNNGHANVPFSNPTMGLSGMDASVSGKVFSCSFTRLRAMNETNFWNISDPMYILVGTGPVANGLMSQHMVDPVSSSAKINFTAFSIIGEGDRTSILIKAHGALMTVAWLFFSSVGIVVARHCKSILEHKLLLKHKSWFLAHRTMMTLAALCVIAAVVAIFVERKGFSKIVPEVGKEYTKAHPFLGIVVAALTVINPIMALFRPAPESKKRYIFNWAHFFVGTSAHILAVINVFFGCHLSAAHLDKSSALYLMVAYVAVFVAVYIIFEIHNRCSKSSMFANGTAVLNNPVI</sequence>
<proteinExistence type="inferred from homology"/>
<evidence type="ECO:0000256" key="3">
    <source>
        <dbReference type="ARBA" id="ARBA00004613"/>
    </source>
</evidence>
<feature type="domain" description="DOMON" evidence="21">
    <location>
        <begin position="234"/>
        <end position="357"/>
    </location>
</feature>
<evidence type="ECO:0000256" key="8">
    <source>
        <dbReference type="ARBA" id="ARBA00022529"/>
    </source>
</evidence>
<dbReference type="Proteomes" id="UP001164746">
    <property type="component" value="Chromosome 6"/>
</dbReference>
<dbReference type="InterPro" id="IPR005018">
    <property type="entry name" value="DOMON_domain"/>
</dbReference>
<dbReference type="EMBL" id="CP111017">
    <property type="protein sequence ID" value="WAR07071.1"/>
    <property type="molecule type" value="Genomic_DNA"/>
</dbReference>
<keyword evidence="10 20" id="KW-0812">Transmembrane</keyword>
<dbReference type="Gene3D" id="2.60.40.4060">
    <property type="entry name" value="Reeler domain"/>
    <property type="match status" value="1"/>
</dbReference>
<evidence type="ECO:0000256" key="10">
    <source>
        <dbReference type="ARBA" id="ARBA00022692"/>
    </source>
</evidence>
<dbReference type="Pfam" id="PF03188">
    <property type="entry name" value="Cytochrom_B561"/>
    <property type="match status" value="1"/>
</dbReference>
<feature type="domain" description="Reelin" evidence="23">
    <location>
        <begin position="1"/>
        <end position="176"/>
    </location>
</feature>
<comment type="subcellular location">
    <subcellularLocation>
        <location evidence="2">Membrane</location>
        <topology evidence="2">Multi-pass membrane protein</topology>
    </subcellularLocation>
    <subcellularLocation>
        <location evidence="3">Secreted</location>
    </subcellularLocation>
</comment>
<evidence type="ECO:0000256" key="11">
    <source>
        <dbReference type="ARBA" id="ARBA00022729"/>
    </source>
</evidence>
<dbReference type="PANTHER" id="PTHR45828:SF9">
    <property type="entry name" value="CELL WALL INTEGRITY AND STRESS RESPONSE COMPONENT 4-LIKE-RELATED"/>
    <property type="match status" value="1"/>
</dbReference>
<evidence type="ECO:0000256" key="6">
    <source>
        <dbReference type="ARBA" id="ARBA00022448"/>
    </source>
</evidence>
<dbReference type="PROSITE" id="PS50836">
    <property type="entry name" value="DOMON"/>
    <property type="match status" value="1"/>
</dbReference>
<dbReference type="SMART" id="SM00665">
    <property type="entry name" value="B561"/>
    <property type="match status" value="1"/>
</dbReference>
<feature type="compositionally biased region" description="Low complexity" evidence="19">
    <location>
        <begin position="180"/>
        <end position="193"/>
    </location>
</feature>
<evidence type="ECO:0000259" key="21">
    <source>
        <dbReference type="PROSITE" id="PS50836"/>
    </source>
</evidence>
<feature type="transmembrane region" description="Helical" evidence="20">
    <location>
        <begin position="546"/>
        <end position="565"/>
    </location>
</feature>
<evidence type="ECO:0000256" key="13">
    <source>
        <dbReference type="ARBA" id="ARBA00022982"/>
    </source>
</evidence>